<dbReference type="GO" id="GO:0015179">
    <property type="term" value="F:L-amino acid transmembrane transporter activity"/>
    <property type="evidence" value="ECO:0007669"/>
    <property type="project" value="TreeGrafter"/>
</dbReference>
<feature type="compositionally biased region" description="Polar residues" evidence="5">
    <location>
        <begin position="355"/>
        <end position="374"/>
    </location>
</feature>
<dbReference type="CDD" id="cd00063">
    <property type="entry name" value="FN3"/>
    <property type="match status" value="1"/>
</dbReference>
<dbReference type="SMART" id="SM00409">
    <property type="entry name" value="IG"/>
    <property type="match status" value="1"/>
</dbReference>
<keyword evidence="4 6" id="KW-0472">Membrane</keyword>
<feature type="transmembrane region" description="Helical" evidence="6">
    <location>
        <begin position="677"/>
        <end position="698"/>
    </location>
</feature>
<keyword evidence="3 6" id="KW-1133">Transmembrane helix</keyword>
<reference evidence="9 10" key="1">
    <citation type="submission" date="2019-07" db="EMBL/GenBank/DDBJ databases">
        <title>Draft genome assembly of a fouling barnacle, Amphibalanus amphitrite (Darwin, 1854): The first reference genome for Thecostraca.</title>
        <authorList>
            <person name="Kim W."/>
        </authorList>
    </citation>
    <scope>NUCLEOTIDE SEQUENCE [LARGE SCALE GENOMIC DNA]</scope>
    <source>
        <strain evidence="9">SNU_AA5</strain>
        <tissue evidence="9">Soma without cirri and trophi</tissue>
    </source>
</reference>
<dbReference type="InterPro" id="IPR003599">
    <property type="entry name" value="Ig_sub"/>
</dbReference>
<feature type="domain" description="Fibronectin type-III" evidence="8">
    <location>
        <begin position="210"/>
        <end position="299"/>
    </location>
</feature>
<dbReference type="EMBL" id="VIIS01000116">
    <property type="protein sequence ID" value="KAF0313063.1"/>
    <property type="molecule type" value="Genomic_DNA"/>
</dbReference>
<dbReference type="GO" id="GO:0016020">
    <property type="term" value="C:membrane"/>
    <property type="evidence" value="ECO:0007669"/>
    <property type="project" value="UniProtKB-SubCell"/>
</dbReference>
<dbReference type="SUPFAM" id="SSF48726">
    <property type="entry name" value="Immunoglobulin"/>
    <property type="match status" value="1"/>
</dbReference>
<feature type="transmembrane region" description="Helical" evidence="6">
    <location>
        <begin position="560"/>
        <end position="580"/>
    </location>
</feature>
<dbReference type="InterPro" id="IPR003961">
    <property type="entry name" value="FN3_dom"/>
</dbReference>
<gene>
    <name evidence="9" type="primary">SLC7A9_1</name>
    <name evidence="9" type="ORF">FJT64_016307</name>
</gene>
<organism evidence="9 10">
    <name type="scientific">Amphibalanus amphitrite</name>
    <name type="common">Striped barnacle</name>
    <name type="synonym">Balanus amphitrite</name>
    <dbReference type="NCBI Taxonomy" id="1232801"/>
    <lineage>
        <taxon>Eukaryota</taxon>
        <taxon>Metazoa</taxon>
        <taxon>Ecdysozoa</taxon>
        <taxon>Arthropoda</taxon>
        <taxon>Crustacea</taxon>
        <taxon>Multicrustacea</taxon>
        <taxon>Cirripedia</taxon>
        <taxon>Thoracica</taxon>
        <taxon>Thoracicalcarea</taxon>
        <taxon>Balanomorpha</taxon>
        <taxon>Balanoidea</taxon>
        <taxon>Balanidae</taxon>
        <taxon>Amphibalaninae</taxon>
        <taxon>Amphibalanus</taxon>
    </lineage>
</organism>
<evidence type="ECO:0000256" key="3">
    <source>
        <dbReference type="ARBA" id="ARBA00022989"/>
    </source>
</evidence>
<evidence type="ECO:0000256" key="5">
    <source>
        <dbReference type="SAM" id="MobiDB-lite"/>
    </source>
</evidence>
<dbReference type="PANTHER" id="PTHR11785">
    <property type="entry name" value="AMINO ACID TRANSPORTER"/>
    <property type="match status" value="1"/>
</dbReference>
<comment type="caution">
    <text evidence="9">The sequence shown here is derived from an EMBL/GenBank/DDBJ whole genome shotgun (WGS) entry which is preliminary data.</text>
</comment>
<feature type="transmembrane region" description="Helical" evidence="6">
    <location>
        <begin position="731"/>
        <end position="749"/>
    </location>
</feature>
<feature type="transmembrane region" description="Helical" evidence="6">
    <location>
        <begin position="318"/>
        <end position="339"/>
    </location>
</feature>
<dbReference type="OrthoDB" id="6378823at2759"/>
<dbReference type="SMART" id="SM00060">
    <property type="entry name" value="FN3"/>
    <property type="match status" value="1"/>
</dbReference>
<dbReference type="InterPro" id="IPR036179">
    <property type="entry name" value="Ig-like_dom_sf"/>
</dbReference>
<dbReference type="Proteomes" id="UP000440578">
    <property type="component" value="Unassembled WGS sequence"/>
</dbReference>
<protein>
    <submittedName>
        <fullName evidence="9">B(0,+)-type amino acid transporter 1</fullName>
    </submittedName>
</protein>
<feature type="transmembrane region" description="Helical" evidence="6">
    <location>
        <begin position="819"/>
        <end position="837"/>
    </location>
</feature>
<feature type="transmembrane region" description="Helical" evidence="6">
    <location>
        <begin position="401"/>
        <end position="421"/>
    </location>
</feature>
<dbReference type="InterPro" id="IPR013783">
    <property type="entry name" value="Ig-like_fold"/>
</dbReference>
<dbReference type="InterPro" id="IPR036116">
    <property type="entry name" value="FN3_sf"/>
</dbReference>
<name>A0A6A4X456_AMPAM</name>
<dbReference type="InterPro" id="IPR007110">
    <property type="entry name" value="Ig-like_dom"/>
</dbReference>
<dbReference type="Gene3D" id="1.20.1740.10">
    <property type="entry name" value="Amino acid/polyamine transporter I"/>
    <property type="match status" value="1"/>
</dbReference>
<sequence length="862" mass="92270">MCRLLYVTFTPFLTVRQTHRPPRLCVILTPLLCSRTRRPCRLLYVTFTPFLAFSDPPSVSLTLRPERPLREGQTARLFCSVRAEPAVTQVRWKHEGLWLPDLSPGSAETGLNGSSELTLANVRANVSGNYTCQATSPLGTVQSQPVTLRVQYALIPQREFSRNLVNGSTLSYTPQLPSEFGTLLCWATNELGEQRAPCAYLVQPADVPDPPSDCVIISRTETTLVVRCQPGFDGGSRQMFRMEVCGTSGGQQKNVTSASARLRASGLDPGQQYHLSVYAVNRHGSSVAATLVASTAADERNAQQHHGSVSELLQLTPILGVLIGLVTALVLTAAILVGTRRCRARPTAKLTSLTNENCNSHGIPSRTESSTPLCTNGSATANGSTTTADEPPGPVCLRRTLGLVSVAAIMTSTMIGSGIFMSAGTVLALSGGALLPALLIWASCGLLCLLAGVAYVELSCVVPSAGGEFAAMLHAFGPLHEFLGPLPAFLYAWMTCLVSRPANTAIQSLAVAEYCVQPWFGAECRPPVLAIALVALCANTLSAFINSYSVRLTATINNLFAAAKLVVMIGIVAGGVYFIVRGGTRHLTTGMPSERVSIVDLTAAFYTCLWAYEGWNNLNFLTEEMSNPVRDMPRALFIGVPLVTVSYLLVNTAYLTVLSPDEVIATPAAAVAFAEHALGSAAGLLIPLCVALSVYGTLNGTIMASSRLSFTAARAGHLARPLALLQTTSRTPAPAIIFNTLVSSAMLAYGDFEKLITFASLTVWIFYGLAMVALLVMRRTRPDAPRPFRAPTAVPWLVLVMAVLLMAVPLVNGPRLDHLAVLAFLVTGVLVYWRCVYRRRPSAGSQKVTLLLQKLLLLAGQH</sequence>
<dbReference type="PROSITE" id="PS50835">
    <property type="entry name" value="IG_LIKE"/>
    <property type="match status" value="1"/>
</dbReference>
<evidence type="ECO:0000256" key="1">
    <source>
        <dbReference type="ARBA" id="ARBA00004141"/>
    </source>
</evidence>
<dbReference type="CDD" id="cd00096">
    <property type="entry name" value="Ig"/>
    <property type="match status" value="1"/>
</dbReference>
<accession>A0A6A4X456</accession>
<dbReference type="Gene3D" id="2.60.40.10">
    <property type="entry name" value="Immunoglobulins"/>
    <property type="match status" value="2"/>
</dbReference>
<dbReference type="InterPro" id="IPR050598">
    <property type="entry name" value="AminoAcid_Transporter"/>
</dbReference>
<feature type="compositionally biased region" description="Low complexity" evidence="5">
    <location>
        <begin position="375"/>
        <end position="388"/>
    </location>
</feature>
<evidence type="ECO:0000259" key="8">
    <source>
        <dbReference type="PROSITE" id="PS50853"/>
    </source>
</evidence>
<dbReference type="Pfam" id="PF00041">
    <property type="entry name" value="fn3"/>
    <property type="match status" value="1"/>
</dbReference>
<evidence type="ECO:0000259" key="7">
    <source>
        <dbReference type="PROSITE" id="PS50835"/>
    </source>
</evidence>
<feature type="transmembrane region" description="Helical" evidence="6">
    <location>
        <begin position="528"/>
        <end position="548"/>
    </location>
</feature>
<dbReference type="SUPFAM" id="SSF49265">
    <property type="entry name" value="Fibronectin type III"/>
    <property type="match status" value="1"/>
</dbReference>
<dbReference type="Pfam" id="PF13927">
    <property type="entry name" value="Ig_3"/>
    <property type="match status" value="1"/>
</dbReference>
<dbReference type="PANTHER" id="PTHR11785:SF514">
    <property type="entry name" value="B(0,+)-TYPE AMINO ACID TRANSPORTER 1-LIKE PROTEIN"/>
    <property type="match status" value="1"/>
</dbReference>
<feature type="transmembrane region" description="Helical" evidence="6">
    <location>
        <begin position="788"/>
        <end position="807"/>
    </location>
</feature>
<keyword evidence="2 6" id="KW-0812">Transmembrane</keyword>
<evidence type="ECO:0000313" key="9">
    <source>
        <dbReference type="EMBL" id="KAF0313063.1"/>
    </source>
</evidence>
<feature type="transmembrane region" description="Helical" evidence="6">
    <location>
        <begin position="635"/>
        <end position="657"/>
    </location>
</feature>
<feature type="transmembrane region" description="Helical" evidence="6">
    <location>
        <begin position="755"/>
        <end position="776"/>
    </location>
</feature>
<proteinExistence type="predicted"/>
<feature type="domain" description="Ig-like" evidence="7">
    <location>
        <begin position="57"/>
        <end position="147"/>
    </location>
</feature>
<dbReference type="InterPro" id="IPR003598">
    <property type="entry name" value="Ig_sub2"/>
</dbReference>
<dbReference type="SMART" id="SM00408">
    <property type="entry name" value="IGc2"/>
    <property type="match status" value="1"/>
</dbReference>
<dbReference type="AlphaFoldDB" id="A0A6A4X456"/>
<keyword evidence="10" id="KW-1185">Reference proteome</keyword>
<evidence type="ECO:0000256" key="6">
    <source>
        <dbReference type="SAM" id="Phobius"/>
    </source>
</evidence>
<dbReference type="Pfam" id="PF13520">
    <property type="entry name" value="AA_permease_2"/>
    <property type="match status" value="1"/>
</dbReference>
<evidence type="ECO:0000313" key="10">
    <source>
        <dbReference type="Proteomes" id="UP000440578"/>
    </source>
</evidence>
<evidence type="ECO:0000256" key="4">
    <source>
        <dbReference type="ARBA" id="ARBA00023136"/>
    </source>
</evidence>
<dbReference type="PROSITE" id="PS50853">
    <property type="entry name" value="FN3"/>
    <property type="match status" value="1"/>
</dbReference>
<evidence type="ECO:0000256" key="2">
    <source>
        <dbReference type="ARBA" id="ARBA00022692"/>
    </source>
</evidence>
<feature type="transmembrane region" description="Helical" evidence="6">
    <location>
        <begin position="433"/>
        <end position="456"/>
    </location>
</feature>
<feature type="region of interest" description="Disordered" evidence="5">
    <location>
        <begin position="355"/>
        <end position="391"/>
    </location>
</feature>
<comment type="subcellular location">
    <subcellularLocation>
        <location evidence="1">Membrane</location>
        <topology evidence="1">Multi-pass membrane protein</topology>
    </subcellularLocation>
</comment>
<dbReference type="InterPro" id="IPR002293">
    <property type="entry name" value="AA/rel_permease1"/>
</dbReference>